<evidence type="ECO:0000256" key="7">
    <source>
        <dbReference type="RuleBase" id="RU369079"/>
    </source>
</evidence>
<evidence type="ECO:0000256" key="1">
    <source>
        <dbReference type="ARBA" id="ARBA00004429"/>
    </source>
</evidence>
<keyword evidence="7" id="KW-0813">Transport</keyword>
<dbReference type="Pfam" id="PF06808">
    <property type="entry name" value="DctM"/>
    <property type="match status" value="1"/>
</dbReference>
<dbReference type="Proteomes" id="UP000199344">
    <property type="component" value="Unassembled WGS sequence"/>
</dbReference>
<dbReference type="STRING" id="591205.SAMN05421538_1102"/>
<proteinExistence type="predicted"/>
<dbReference type="PANTHER" id="PTHR33362">
    <property type="entry name" value="SIALIC ACID TRAP TRANSPORTER PERMEASE PROTEIN SIAT-RELATED"/>
    <property type="match status" value="1"/>
</dbReference>
<feature type="transmembrane region" description="Helical" evidence="8">
    <location>
        <begin position="95"/>
        <end position="119"/>
    </location>
</feature>
<evidence type="ECO:0000256" key="3">
    <source>
        <dbReference type="ARBA" id="ARBA00022519"/>
    </source>
</evidence>
<sequence length="121" mass="12900">MRFSICGLQLSGCAGKYRCAPHDDPARGRPLGLAPDLAVLGYCAPDADVLFTSSAQKLLSGLENYGLLAILLFQLTGEMMNEGGMARRLINAARVFVGGFRGGLAYINLLANMFMAAMIPE</sequence>
<evidence type="ECO:0000256" key="5">
    <source>
        <dbReference type="ARBA" id="ARBA00022989"/>
    </source>
</evidence>
<keyword evidence="6 8" id="KW-0472">Membrane</keyword>
<dbReference type="PANTHER" id="PTHR33362:SF2">
    <property type="entry name" value="TRAP TRANSPORTER LARGE PERMEASE PROTEIN"/>
    <property type="match status" value="1"/>
</dbReference>
<dbReference type="AlphaFoldDB" id="A0A1G7F499"/>
<evidence type="ECO:0000313" key="10">
    <source>
        <dbReference type="EMBL" id="SDE70717.1"/>
    </source>
</evidence>
<dbReference type="GO" id="GO:0005886">
    <property type="term" value="C:plasma membrane"/>
    <property type="evidence" value="ECO:0007669"/>
    <property type="project" value="UniProtKB-SubCell"/>
</dbReference>
<evidence type="ECO:0000256" key="6">
    <source>
        <dbReference type="ARBA" id="ARBA00023136"/>
    </source>
</evidence>
<accession>A0A1G7F499</accession>
<protein>
    <submittedName>
        <fullName evidence="10">Tripartite ATP-independent transporter, DctM component</fullName>
    </submittedName>
</protein>
<reference evidence="10 11" key="1">
    <citation type="submission" date="2016-10" db="EMBL/GenBank/DDBJ databases">
        <authorList>
            <person name="de Groot N.N."/>
        </authorList>
    </citation>
    <scope>NUCLEOTIDE SEQUENCE [LARGE SCALE GENOMIC DNA]</scope>
    <source>
        <strain evidence="10 11">DSM 22220</strain>
    </source>
</reference>
<gene>
    <name evidence="10" type="ORF">SAMN05421538_1102</name>
</gene>
<dbReference type="GO" id="GO:0022857">
    <property type="term" value="F:transmembrane transporter activity"/>
    <property type="evidence" value="ECO:0007669"/>
    <property type="project" value="UniProtKB-UniRule"/>
</dbReference>
<evidence type="ECO:0000259" key="9">
    <source>
        <dbReference type="Pfam" id="PF06808"/>
    </source>
</evidence>
<evidence type="ECO:0000256" key="8">
    <source>
        <dbReference type="SAM" id="Phobius"/>
    </source>
</evidence>
<keyword evidence="4 8" id="KW-0812">Transmembrane</keyword>
<feature type="domain" description="TRAP C4-dicarboxylate transport system permease DctM subunit" evidence="9">
    <location>
        <begin position="50"/>
        <end position="118"/>
    </location>
</feature>
<keyword evidence="3 7" id="KW-0997">Cell inner membrane</keyword>
<name>A0A1G7F499_9RHOB</name>
<keyword evidence="5 8" id="KW-1133">Transmembrane helix</keyword>
<dbReference type="RefSeq" id="WP_245727337.1">
    <property type="nucleotide sequence ID" value="NZ_FNAH01000010.1"/>
</dbReference>
<evidence type="ECO:0000313" key="11">
    <source>
        <dbReference type="Proteomes" id="UP000199344"/>
    </source>
</evidence>
<dbReference type="InterPro" id="IPR004681">
    <property type="entry name" value="TRAP_DctM"/>
</dbReference>
<comment type="function">
    <text evidence="7">Part of the tripartite ATP-independent periplasmic (TRAP) transport system.</text>
</comment>
<dbReference type="EMBL" id="FNAH01000010">
    <property type="protein sequence ID" value="SDE70717.1"/>
    <property type="molecule type" value="Genomic_DNA"/>
</dbReference>
<evidence type="ECO:0000256" key="4">
    <source>
        <dbReference type="ARBA" id="ARBA00022692"/>
    </source>
</evidence>
<keyword evidence="11" id="KW-1185">Reference proteome</keyword>
<keyword evidence="2" id="KW-1003">Cell membrane</keyword>
<evidence type="ECO:0000256" key="2">
    <source>
        <dbReference type="ARBA" id="ARBA00022475"/>
    </source>
</evidence>
<organism evidence="10 11">
    <name type="scientific">Paracoccus isoporae</name>
    <dbReference type="NCBI Taxonomy" id="591205"/>
    <lineage>
        <taxon>Bacteria</taxon>
        <taxon>Pseudomonadati</taxon>
        <taxon>Pseudomonadota</taxon>
        <taxon>Alphaproteobacteria</taxon>
        <taxon>Rhodobacterales</taxon>
        <taxon>Paracoccaceae</taxon>
        <taxon>Paracoccus</taxon>
    </lineage>
</organism>
<dbReference type="InterPro" id="IPR010656">
    <property type="entry name" value="DctM"/>
</dbReference>
<comment type="subcellular location">
    <subcellularLocation>
        <location evidence="1 7">Cell inner membrane</location>
        <topology evidence="1 7">Multi-pass membrane protein</topology>
    </subcellularLocation>
</comment>